<evidence type="ECO:0000256" key="7">
    <source>
        <dbReference type="ARBA" id="ARBA00022692"/>
    </source>
</evidence>
<evidence type="ECO:0000256" key="19">
    <source>
        <dbReference type="ARBA" id="ARBA00044770"/>
    </source>
</evidence>
<evidence type="ECO:0000256" key="21">
    <source>
        <dbReference type="SAM" id="Phobius"/>
    </source>
</evidence>
<gene>
    <name evidence="22" type="primary">ftsW</name>
    <name evidence="22" type="ORF">COY10_00685</name>
</gene>
<feature type="transmembrane region" description="Helical" evidence="21">
    <location>
        <begin position="103"/>
        <end position="125"/>
    </location>
</feature>
<dbReference type="Proteomes" id="UP000231688">
    <property type="component" value="Unassembled WGS sequence"/>
</dbReference>
<dbReference type="InterPro" id="IPR013437">
    <property type="entry name" value="FtsW"/>
</dbReference>
<keyword evidence="6" id="KW-0808">Transferase</keyword>
<dbReference type="PANTHER" id="PTHR30474">
    <property type="entry name" value="CELL CYCLE PROTEIN"/>
    <property type="match status" value="1"/>
</dbReference>
<proteinExistence type="inferred from homology"/>
<evidence type="ECO:0000256" key="14">
    <source>
        <dbReference type="ARBA" id="ARBA00032370"/>
    </source>
</evidence>
<sequence>MKNHQPDYFFVSAIFALVIFGLVALASASAVISQENFGESYYYLKHQIIYGLSIGVIGFFICQRINYQFWKKIAWPLLILSLILLAGVFLPGMGYEGNEARRWITVGPISLQPFEFVKLAFILYFSAILSRKGEVKKNIKESLIPFVAVFGIISALVLLQPNMSAFFMILLIAGVIYFLAELSPAYLLSVGVLAISGFFVLIKTAAYRIKRLTVYLHPEMDPQGIGYQINQALLAIGSGGLFGLGLGHSIQKWKYLPEVIGDSIFAIIAEEFGFIGAGFLVFLFIFLTWRGLRIAKNAPDKFGYLVAAGIIGWLFFQAFTNIASICRIIPLTGMPLPFVSYGGTALAVALAAAGIVVNISKQTK</sequence>
<accession>A0A2M7UF82</accession>
<evidence type="ECO:0000256" key="1">
    <source>
        <dbReference type="ARBA" id="ARBA00004651"/>
    </source>
</evidence>
<dbReference type="EC" id="2.4.99.28" evidence="19"/>
<keyword evidence="3" id="KW-1003">Cell membrane</keyword>
<feature type="transmembrane region" description="Helical" evidence="21">
    <location>
        <begin position="263"/>
        <end position="289"/>
    </location>
</feature>
<dbReference type="GO" id="GO:0008955">
    <property type="term" value="F:peptidoglycan glycosyltransferase activity"/>
    <property type="evidence" value="ECO:0007669"/>
    <property type="project" value="UniProtKB-EC"/>
</dbReference>
<evidence type="ECO:0000256" key="16">
    <source>
        <dbReference type="ARBA" id="ARBA00038053"/>
    </source>
</evidence>
<keyword evidence="10 21" id="KW-1133">Transmembrane helix</keyword>
<comment type="catalytic activity">
    <reaction evidence="20">
        <text>[GlcNAc-(1-&gt;4)-Mur2Ac(oyl-L-Ala-gamma-D-Glu-L-Lys-D-Ala-D-Ala)](n)-di-trans,octa-cis-undecaprenyl diphosphate + beta-D-GlcNAc-(1-&gt;4)-Mur2Ac(oyl-L-Ala-gamma-D-Glu-L-Lys-D-Ala-D-Ala)-di-trans,octa-cis-undecaprenyl diphosphate = [GlcNAc-(1-&gt;4)-Mur2Ac(oyl-L-Ala-gamma-D-Glu-L-Lys-D-Ala-D-Ala)](n+1)-di-trans,octa-cis-undecaprenyl diphosphate + di-trans,octa-cis-undecaprenyl diphosphate + H(+)</text>
        <dbReference type="Rhea" id="RHEA:23708"/>
        <dbReference type="Rhea" id="RHEA-COMP:9602"/>
        <dbReference type="Rhea" id="RHEA-COMP:9603"/>
        <dbReference type="ChEBI" id="CHEBI:15378"/>
        <dbReference type="ChEBI" id="CHEBI:58405"/>
        <dbReference type="ChEBI" id="CHEBI:60033"/>
        <dbReference type="ChEBI" id="CHEBI:78435"/>
        <dbReference type="EC" id="2.4.99.28"/>
    </reaction>
</comment>
<dbReference type="EMBL" id="PFOH01000015">
    <property type="protein sequence ID" value="PIZ69862.1"/>
    <property type="molecule type" value="Genomic_DNA"/>
</dbReference>
<dbReference type="GO" id="GO:0071555">
    <property type="term" value="P:cell wall organization"/>
    <property type="evidence" value="ECO:0007669"/>
    <property type="project" value="UniProtKB-KW"/>
</dbReference>
<keyword evidence="8" id="KW-0133">Cell shape</keyword>
<evidence type="ECO:0000256" key="4">
    <source>
        <dbReference type="ARBA" id="ARBA00022618"/>
    </source>
</evidence>
<evidence type="ECO:0000313" key="23">
    <source>
        <dbReference type="Proteomes" id="UP000231688"/>
    </source>
</evidence>
<dbReference type="PANTHER" id="PTHR30474:SF2">
    <property type="entry name" value="PEPTIDOGLYCAN GLYCOSYLTRANSFERASE FTSW-RELATED"/>
    <property type="match status" value="1"/>
</dbReference>
<organism evidence="22 23">
    <name type="scientific">Candidatus Portnoybacteria bacterium CG_4_10_14_0_2_um_filter_43_36</name>
    <dbReference type="NCBI Taxonomy" id="1974798"/>
    <lineage>
        <taxon>Bacteria</taxon>
        <taxon>Candidatus Portnoyibacteriota</taxon>
    </lineage>
</organism>
<evidence type="ECO:0000256" key="8">
    <source>
        <dbReference type="ARBA" id="ARBA00022960"/>
    </source>
</evidence>
<evidence type="ECO:0000256" key="5">
    <source>
        <dbReference type="ARBA" id="ARBA00022676"/>
    </source>
</evidence>
<dbReference type="AlphaFoldDB" id="A0A2M7UF82"/>
<evidence type="ECO:0000256" key="17">
    <source>
        <dbReference type="ARBA" id="ARBA00041185"/>
    </source>
</evidence>
<evidence type="ECO:0000256" key="2">
    <source>
        <dbReference type="ARBA" id="ARBA00004752"/>
    </source>
</evidence>
<comment type="caution">
    <text evidence="22">The sequence shown here is derived from an EMBL/GenBank/DDBJ whole genome shotgun (WGS) entry which is preliminary data.</text>
</comment>
<keyword evidence="11 21" id="KW-0472">Membrane</keyword>
<reference evidence="23" key="1">
    <citation type="submission" date="2017-09" db="EMBL/GenBank/DDBJ databases">
        <title>Depth-based differentiation of microbial function through sediment-hosted aquifers and enrichment of novel symbionts in the deep terrestrial subsurface.</title>
        <authorList>
            <person name="Probst A.J."/>
            <person name="Ladd B."/>
            <person name="Jarett J.K."/>
            <person name="Geller-Mcgrath D.E."/>
            <person name="Sieber C.M.K."/>
            <person name="Emerson J.B."/>
            <person name="Anantharaman K."/>
            <person name="Thomas B.C."/>
            <person name="Malmstrom R."/>
            <person name="Stieglmeier M."/>
            <person name="Klingl A."/>
            <person name="Woyke T."/>
            <person name="Ryan C.M."/>
            <person name="Banfield J.F."/>
        </authorList>
    </citation>
    <scope>NUCLEOTIDE SEQUENCE [LARGE SCALE GENOMIC DNA]</scope>
</reference>
<keyword evidence="12" id="KW-0131">Cell cycle</keyword>
<name>A0A2M7UF82_9BACT</name>
<feature type="transmembrane region" description="Helical" evidence="21">
    <location>
        <begin position="301"/>
        <end position="319"/>
    </location>
</feature>
<evidence type="ECO:0000256" key="6">
    <source>
        <dbReference type="ARBA" id="ARBA00022679"/>
    </source>
</evidence>
<dbReference type="NCBIfam" id="TIGR02614">
    <property type="entry name" value="ftsW"/>
    <property type="match status" value="1"/>
</dbReference>
<feature type="transmembrane region" description="Helical" evidence="21">
    <location>
        <begin position="185"/>
        <end position="202"/>
    </location>
</feature>
<dbReference type="GO" id="GO:0032153">
    <property type="term" value="C:cell division site"/>
    <property type="evidence" value="ECO:0007669"/>
    <property type="project" value="TreeGrafter"/>
</dbReference>
<keyword evidence="13" id="KW-0961">Cell wall biogenesis/degradation</keyword>
<dbReference type="GO" id="GO:0005886">
    <property type="term" value="C:plasma membrane"/>
    <property type="evidence" value="ECO:0007669"/>
    <property type="project" value="UniProtKB-SubCell"/>
</dbReference>
<dbReference type="Pfam" id="PF01098">
    <property type="entry name" value="FTSW_RODA_SPOVE"/>
    <property type="match status" value="1"/>
</dbReference>
<comment type="subcellular location">
    <subcellularLocation>
        <location evidence="1">Cell membrane</location>
        <topology evidence="1">Multi-pass membrane protein</topology>
    </subcellularLocation>
</comment>
<evidence type="ECO:0000256" key="15">
    <source>
        <dbReference type="ARBA" id="ARBA00033270"/>
    </source>
</evidence>
<protein>
    <recommendedName>
        <fullName evidence="17">Probable peptidoglycan glycosyltransferase FtsW</fullName>
        <ecNumber evidence="19">2.4.99.28</ecNumber>
    </recommendedName>
    <alternativeName>
        <fullName evidence="18">Cell division protein FtsW</fullName>
    </alternativeName>
    <alternativeName>
        <fullName evidence="15">Cell wall polymerase</fullName>
    </alternativeName>
    <alternativeName>
        <fullName evidence="14">Peptidoglycan polymerase</fullName>
    </alternativeName>
</protein>
<feature type="transmembrane region" description="Helical" evidence="21">
    <location>
        <begin position="40"/>
        <end position="61"/>
    </location>
</feature>
<keyword evidence="4" id="KW-0132">Cell division</keyword>
<feature type="transmembrane region" description="Helical" evidence="21">
    <location>
        <begin position="146"/>
        <end position="179"/>
    </location>
</feature>
<evidence type="ECO:0000256" key="13">
    <source>
        <dbReference type="ARBA" id="ARBA00023316"/>
    </source>
</evidence>
<evidence type="ECO:0000313" key="22">
    <source>
        <dbReference type="EMBL" id="PIZ69862.1"/>
    </source>
</evidence>
<evidence type="ECO:0000256" key="12">
    <source>
        <dbReference type="ARBA" id="ARBA00023306"/>
    </source>
</evidence>
<keyword evidence="5" id="KW-0328">Glycosyltransferase</keyword>
<dbReference type="PROSITE" id="PS00428">
    <property type="entry name" value="FTSW_RODA_SPOVE"/>
    <property type="match status" value="1"/>
</dbReference>
<dbReference type="GO" id="GO:0015648">
    <property type="term" value="F:lipid-linked peptidoglycan transporter activity"/>
    <property type="evidence" value="ECO:0007669"/>
    <property type="project" value="TreeGrafter"/>
</dbReference>
<feature type="transmembrane region" description="Helical" evidence="21">
    <location>
        <begin position="232"/>
        <end position="251"/>
    </location>
</feature>
<dbReference type="GO" id="GO:0051301">
    <property type="term" value="P:cell division"/>
    <property type="evidence" value="ECO:0007669"/>
    <property type="project" value="UniProtKB-KW"/>
</dbReference>
<dbReference type="GO" id="GO:0009252">
    <property type="term" value="P:peptidoglycan biosynthetic process"/>
    <property type="evidence" value="ECO:0007669"/>
    <property type="project" value="UniProtKB-KW"/>
</dbReference>
<evidence type="ECO:0000256" key="9">
    <source>
        <dbReference type="ARBA" id="ARBA00022984"/>
    </source>
</evidence>
<feature type="transmembrane region" description="Helical" evidence="21">
    <location>
        <begin position="73"/>
        <end position="91"/>
    </location>
</feature>
<comment type="similarity">
    <text evidence="16">Belongs to the SEDS family. FtsW subfamily.</text>
</comment>
<evidence type="ECO:0000256" key="10">
    <source>
        <dbReference type="ARBA" id="ARBA00022989"/>
    </source>
</evidence>
<evidence type="ECO:0000256" key="18">
    <source>
        <dbReference type="ARBA" id="ARBA00041418"/>
    </source>
</evidence>
<keyword evidence="9" id="KW-0573">Peptidoglycan synthesis</keyword>
<comment type="pathway">
    <text evidence="2">Cell wall biogenesis; peptidoglycan biosynthesis.</text>
</comment>
<evidence type="ECO:0000256" key="3">
    <source>
        <dbReference type="ARBA" id="ARBA00022475"/>
    </source>
</evidence>
<evidence type="ECO:0000256" key="20">
    <source>
        <dbReference type="ARBA" id="ARBA00049902"/>
    </source>
</evidence>
<feature type="transmembrane region" description="Helical" evidence="21">
    <location>
        <begin position="339"/>
        <end position="359"/>
    </location>
</feature>
<dbReference type="InterPro" id="IPR001182">
    <property type="entry name" value="FtsW/RodA"/>
</dbReference>
<dbReference type="InterPro" id="IPR018365">
    <property type="entry name" value="Cell_cycle_FtsW-rel_CS"/>
</dbReference>
<keyword evidence="7 21" id="KW-0812">Transmembrane</keyword>
<evidence type="ECO:0000256" key="11">
    <source>
        <dbReference type="ARBA" id="ARBA00023136"/>
    </source>
</evidence>
<dbReference type="GO" id="GO:0008360">
    <property type="term" value="P:regulation of cell shape"/>
    <property type="evidence" value="ECO:0007669"/>
    <property type="project" value="UniProtKB-KW"/>
</dbReference>